<feature type="compositionally biased region" description="Basic and acidic residues" evidence="3">
    <location>
        <begin position="209"/>
        <end position="222"/>
    </location>
</feature>
<dbReference type="OrthoDB" id="72369at2759"/>
<feature type="region of interest" description="Disordered" evidence="3">
    <location>
        <begin position="406"/>
        <end position="548"/>
    </location>
</feature>
<feature type="compositionally biased region" description="Basic and acidic residues" evidence="3">
    <location>
        <begin position="734"/>
        <end position="743"/>
    </location>
</feature>
<feature type="region of interest" description="Disordered" evidence="3">
    <location>
        <begin position="722"/>
        <end position="948"/>
    </location>
</feature>
<feature type="region of interest" description="Disordered" evidence="3">
    <location>
        <begin position="612"/>
        <end position="652"/>
    </location>
</feature>
<evidence type="ECO:0000313" key="6">
    <source>
        <dbReference type="Proteomes" id="UP000838412"/>
    </source>
</evidence>
<feature type="region of interest" description="Disordered" evidence="3">
    <location>
        <begin position="209"/>
        <end position="337"/>
    </location>
</feature>
<feature type="transmembrane region" description="Helical" evidence="4">
    <location>
        <begin position="582"/>
        <end position="605"/>
    </location>
</feature>
<protein>
    <submittedName>
        <fullName evidence="5">ISLR2 protein</fullName>
    </submittedName>
</protein>
<organism evidence="5 6">
    <name type="scientific">Branchiostoma lanceolatum</name>
    <name type="common">Common lancelet</name>
    <name type="synonym">Amphioxus lanceolatum</name>
    <dbReference type="NCBI Taxonomy" id="7740"/>
    <lineage>
        <taxon>Eukaryota</taxon>
        <taxon>Metazoa</taxon>
        <taxon>Chordata</taxon>
        <taxon>Cephalochordata</taxon>
        <taxon>Leptocardii</taxon>
        <taxon>Amphioxiformes</taxon>
        <taxon>Branchiostomatidae</taxon>
        <taxon>Branchiostoma</taxon>
    </lineage>
</organism>
<dbReference type="AlphaFoldDB" id="A0A8J9YTK8"/>
<sequence length="969" mass="107914">MVVVVVDAGAATAVSTMQSEAITEADWSRTTAGILMAVPEFGATPRIPRRDGTFVIFKVKPSILYLPENTIAYIAPEMFRYVPKLKELNLARNQLTNFPWRHMQAQSSLTYLDLAGNSLTSLPDDALKFLPALEELRLMNNKLMSIPPGIFDDVPNLTTVNIDGNPWKCDCEFLRSYNTFPPAIARVQSFMTCSAVMERVSGCADGAKGFETEKNTNDKNQEEGEVQFKTMRPKLPLRQKKINPSSPRPTQPVVPTVHSTPTADDKQTTTRNDYQKNPNIGKIPSRAPWDGGMNANPIARNPSRPQPATEKVSGPPATAEEKKTMTTTQNGYQKNPDIGNIPFSKLATGLLATSEEEMAKAVITTESTKRDSTRPFDANAIRMSPLPQDYSQHTERFSEKNHGIFEQNFPTNQLSTSEWPKPDARPTDNNQDVGQEFSDKNHGTLERNVPTNQVTTSEWPKPDARPTDTEAIVGQESLEKNHGTLEQNVPTSQLTTSGWPKAGVRPTDTDMDSVPEPQPTPWQKQVRELSKPNDSLTGSPSYPPTSTVTSATLTLSTIFQSRPMKKHYVKMSKTATYDASQLQIIGVSVGLVVLVAVVSCVAVVLKVIRSRKPEAKAATDEDDDDEIQPYSTRYFTAKDKKSPSPPSRRSQANHYYLPADHHIVRHTYVDPDSPDVSRRKGKAGGVTRKDGVQAYLMNKLKLRGPRPGEGYEDAVPVRANHSKNLPVTPKTGRRQMEGTGKPEEDYEDAVPVYAKPHRAKNLPVTPKPGRRQDDRTGEHEQDYEEAVPVYAKPNRSKSLPVTPTTRQRQVEGTAEQDDDYEDAVPVYAKPDRSKSLPLTPRPGRRLAGELPGKMPVYTKPNKPSVDKAYSLPSTYTKLTRSKKPTDPPKKPGHLQPANLLVIDEEDHEYEEAWSHGRDAQRKEKQNDLGQKGRRRWEMEANKDGRQLTKSNIYEKPEVVIGNIQLSRGV</sequence>
<feature type="region of interest" description="Disordered" evidence="3">
    <location>
        <begin position="364"/>
        <end position="386"/>
    </location>
</feature>
<feature type="compositionally biased region" description="Polar residues" evidence="3">
    <location>
        <begin position="484"/>
        <end position="498"/>
    </location>
</feature>
<feature type="compositionally biased region" description="Polar residues" evidence="3">
    <location>
        <begin position="408"/>
        <end position="418"/>
    </location>
</feature>
<evidence type="ECO:0000313" key="5">
    <source>
        <dbReference type="EMBL" id="CAH1241491.1"/>
    </source>
</evidence>
<evidence type="ECO:0000256" key="2">
    <source>
        <dbReference type="ARBA" id="ARBA00022737"/>
    </source>
</evidence>
<keyword evidence="6" id="KW-1185">Reference proteome</keyword>
<feature type="compositionally biased region" description="Polar residues" evidence="3">
    <location>
        <begin position="796"/>
        <end position="807"/>
    </location>
</feature>
<evidence type="ECO:0000256" key="3">
    <source>
        <dbReference type="SAM" id="MobiDB-lite"/>
    </source>
</evidence>
<dbReference type="Gene3D" id="3.80.10.10">
    <property type="entry name" value="Ribonuclease Inhibitor"/>
    <property type="match status" value="1"/>
</dbReference>
<reference evidence="5" key="1">
    <citation type="submission" date="2022-01" db="EMBL/GenBank/DDBJ databases">
        <authorList>
            <person name="Braso-Vives M."/>
        </authorList>
    </citation>
    <scope>NUCLEOTIDE SEQUENCE</scope>
</reference>
<dbReference type="Pfam" id="PF13855">
    <property type="entry name" value="LRR_8"/>
    <property type="match status" value="1"/>
</dbReference>
<dbReference type="SMART" id="SM00369">
    <property type="entry name" value="LRR_TYP"/>
    <property type="match status" value="3"/>
</dbReference>
<accession>A0A8J9YTK8</accession>
<name>A0A8J9YTK8_BRALA</name>
<dbReference type="EMBL" id="OV696697">
    <property type="protein sequence ID" value="CAH1241491.1"/>
    <property type="molecule type" value="Genomic_DNA"/>
</dbReference>
<dbReference type="SMART" id="SM00364">
    <property type="entry name" value="LRR_BAC"/>
    <property type="match status" value="3"/>
</dbReference>
<evidence type="ECO:0000256" key="4">
    <source>
        <dbReference type="SAM" id="Phobius"/>
    </source>
</evidence>
<feature type="compositionally biased region" description="Basic residues" evidence="3">
    <location>
        <begin position="231"/>
        <end position="241"/>
    </location>
</feature>
<keyword evidence="4" id="KW-0812">Transmembrane</keyword>
<dbReference type="InterPro" id="IPR003591">
    <property type="entry name" value="Leu-rich_rpt_typical-subtyp"/>
</dbReference>
<feature type="compositionally biased region" description="Basic and acidic residues" evidence="3">
    <location>
        <begin position="910"/>
        <end position="926"/>
    </location>
</feature>
<keyword evidence="4" id="KW-0472">Membrane</keyword>
<evidence type="ECO:0000256" key="1">
    <source>
        <dbReference type="ARBA" id="ARBA00022614"/>
    </source>
</evidence>
<feature type="compositionally biased region" description="Basic and acidic residues" evidence="3">
    <location>
        <begin position="770"/>
        <end position="780"/>
    </location>
</feature>
<proteinExistence type="predicted"/>
<feature type="compositionally biased region" description="Low complexity" evidence="3">
    <location>
        <begin position="535"/>
        <end position="548"/>
    </location>
</feature>
<dbReference type="PROSITE" id="PS51450">
    <property type="entry name" value="LRR"/>
    <property type="match status" value="1"/>
</dbReference>
<keyword evidence="2" id="KW-0677">Repeat</keyword>
<keyword evidence="1" id="KW-0433">Leucine-rich repeat</keyword>
<dbReference type="Proteomes" id="UP000838412">
    <property type="component" value="Chromosome 12"/>
</dbReference>
<gene>
    <name evidence="5" type="primary">ISLR2</name>
    <name evidence="5" type="ORF">BLAG_LOCUS5109</name>
</gene>
<feature type="region of interest" description="Disordered" evidence="3">
    <location>
        <begin position="666"/>
        <end position="686"/>
    </location>
</feature>
<feature type="compositionally biased region" description="Polar residues" evidence="3">
    <location>
        <begin position="269"/>
        <end position="278"/>
    </location>
</feature>
<dbReference type="InterPro" id="IPR032675">
    <property type="entry name" value="LRR_dom_sf"/>
</dbReference>
<dbReference type="PANTHER" id="PTHR24366">
    <property type="entry name" value="IG(IMMUNOGLOBULIN) AND LRR(LEUCINE RICH REPEAT) DOMAINS"/>
    <property type="match status" value="1"/>
</dbReference>
<feature type="compositionally biased region" description="Polar residues" evidence="3">
    <location>
        <begin position="449"/>
        <end position="458"/>
    </location>
</feature>
<dbReference type="PANTHER" id="PTHR24366:SF160">
    <property type="entry name" value="SI:CH211-191D15.2"/>
    <property type="match status" value="1"/>
</dbReference>
<dbReference type="InterPro" id="IPR001611">
    <property type="entry name" value="Leu-rich_rpt"/>
</dbReference>
<dbReference type="SUPFAM" id="SSF52058">
    <property type="entry name" value="L domain-like"/>
    <property type="match status" value="1"/>
</dbReference>
<keyword evidence="4" id="KW-1133">Transmembrane helix</keyword>
<feature type="compositionally biased region" description="Basic and acidic residues" evidence="3">
    <location>
        <begin position="935"/>
        <end position="948"/>
    </location>
</feature>